<keyword evidence="2" id="KW-1185">Reference proteome</keyword>
<evidence type="ECO:0000313" key="2">
    <source>
        <dbReference type="Proteomes" id="UP000197025"/>
    </source>
</evidence>
<accession>A0A212RPL2</accession>
<protein>
    <recommendedName>
        <fullName evidence="3">CRISPR type III-B/RAMP module-associated protein Cmr5</fullName>
    </recommendedName>
</protein>
<sequence length="117" mass="13191">MTPETLVNLDIRCAEAGRSLGESIKDEKVLNDALAVLEEHGPYAMFLYVRARHNNVASDFERPLVDLLKETLKRDGKDILDIVKSVADDLDALLFARDLLRNALIYARFHLKARGGR</sequence>
<name>A0A212RPL2_9CHLR</name>
<evidence type="ECO:0008006" key="3">
    <source>
        <dbReference type="Google" id="ProtNLM"/>
    </source>
</evidence>
<organism evidence="1 2">
    <name type="scientific">Thermoflexus hugenholtzii JAD2</name>
    <dbReference type="NCBI Taxonomy" id="877466"/>
    <lineage>
        <taxon>Bacteria</taxon>
        <taxon>Bacillati</taxon>
        <taxon>Chloroflexota</taxon>
        <taxon>Thermoflexia</taxon>
        <taxon>Thermoflexales</taxon>
        <taxon>Thermoflexaceae</taxon>
        <taxon>Thermoflexus</taxon>
    </lineage>
</organism>
<evidence type="ECO:0000313" key="1">
    <source>
        <dbReference type="EMBL" id="SNB74488.1"/>
    </source>
</evidence>
<dbReference type="EMBL" id="FYEK01000073">
    <property type="protein sequence ID" value="SNB74488.1"/>
    <property type="molecule type" value="Genomic_DNA"/>
</dbReference>
<dbReference type="Proteomes" id="UP000197025">
    <property type="component" value="Unassembled WGS sequence"/>
</dbReference>
<dbReference type="RefSeq" id="WP_088572305.1">
    <property type="nucleotide sequence ID" value="NZ_FYEK01000073.1"/>
</dbReference>
<dbReference type="AlphaFoldDB" id="A0A212RPL2"/>
<reference evidence="2" key="1">
    <citation type="submission" date="2017-06" db="EMBL/GenBank/DDBJ databases">
        <authorList>
            <person name="Varghese N."/>
            <person name="Submissions S."/>
        </authorList>
    </citation>
    <scope>NUCLEOTIDE SEQUENCE [LARGE SCALE GENOMIC DNA]</scope>
    <source>
        <strain evidence="2">JAD2</strain>
    </source>
</reference>
<proteinExistence type="predicted"/>
<dbReference type="InParanoid" id="A0A212RPL2"/>
<gene>
    <name evidence="1" type="ORF">SAMN02746019_00025410</name>
</gene>
<dbReference type="OrthoDB" id="48984at2"/>